<dbReference type="PRINTS" id="PR00455">
    <property type="entry name" value="HTHTETR"/>
</dbReference>
<dbReference type="GO" id="GO:0000976">
    <property type="term" value="F:transcription cis-regulatory region binding"/>
    <property type="evidence" value="ECO:0007669"/>
    <property type="project" value="TreeGrafter"/>
</dbReference>
<dbReference type="InterPro" id="IPR036271">
    <property type="entry name" value="Tet_transcr_reg_TetR-rel_C_sf"/>
</dbReference>
<proteinExistence type="predicted"/>
<dbReference type="AlphaFoldDB" id="A0A135HNN9"/>
<evidence type="ECO:0000313" key="6">
    <source>
        <dbReference type="Proteomes" id="UP000070107"/>
    </source>
</evidence>
<dbReference type="Pfam" id="PF17939">
    <property type="entry name" value="TetR_C_30"/>
    <property type="match status" value="1"/>
</dbReference>
<dbReference type="InterPro" id="IPR001647">
    <property type="entry name" value="HTH_TetR"/>
</dbReference>
<evidence type="ECO:0000256" key="3">
    <source>
        <dbReference type="SAM" id="MobiDB-lite"/>
    </source>
</evidence>
<reference evidence="5 6" key="1">
    <citation type="submission" date="2015-11" db="EMBL/GenBank/DDBJ databases">
        <title>Draft genome sequence of Paramesorhizobium deserti A-3-E, a strain highly resistant to diverse beta-lactam antibiotics.</title>
        <authorList>
            <person name="Lv R."/>
            <person name="Yang X."/>
            <person name="Fang N."/>
            <person name="Guo J."/>
            <person name="Luo X."/>
            <person name="Peng F."/>
            <person name="Yang R."/>
            <person name="Cui Y."/>
            <person name="Fang C."/>
            <person name="Song Y."/>
        </authorList>
    </citation>
    <scope>NUCLEOTIDE SEQUENCE [LARGE SCALE GENOMIC DNA]</scope>
    <source>
        <strain evidence="5 6">A-3-E</strain>
    </source>
</reference>
<evidence type="ECO:0000256" key="1">
    <source>
        <dbReference type="ARBA" id="ARBA00023125"/>
    </source>
</evidence>
<dbReference type="InterPro" id="IPR009057">
    <property type="entry name" value="Homeodomain-like_sf"/>
</dbReference>
<comment type="caution">
    <text evidence="5">The sequence shown here is derived from an EMBL/GenBank/DDBJ whole genome shotgun (WGS) entry which is preliminary data.</text>
</comment>
<feature type="DNA-binding region" description="H-T-H motif" evidence="2">
    <location>
        <begin position="51"/>
        <end position="70"/>
    </location>
</feature>
<dbReference type="EMBL" id="LNTU01000041">
    <property type="protein sequence ID" value="KXF74756.1"/>
    <property type="molecule type" value="Genomic_DNA"/>
</dbReference>
<organism evidence="5 6">
    <name type="scientific">Paramesorhizobium deserti</name>
    <dbReference type="NCBI Taxonomy" id="1494590"/>
    <lineage>
        <taxon>Bacteria</taxon>
        <taxon>Pseudomonadati</taxon>
        <taxon>Pseudomonadota</taxon>
        <taxon>Alphaproteobacteria</taxon>
        <taxon>Hyphomicrobiales</taxon>
        <taxon>Phyllobacteriaceae</taxon>
        <taxon>Paramesorhizobium</taxon>
    </lineage>
</organism>
<gene>
    <name evidence="5" type="ORF">ATN84_23025</name>
</gene>
<keyword evidence="1 2" id="KW-0238">DNA-binding</keyword>
<feature type="compositionally biased region" description="Low complexity" evidence="3">
    <location>
        <begin position="15"/>
        <end position="24"/>
    </location>
</feature>
<keyword evidence="6" id="KW-1185">Reference proteome</keyword>
<dbReference type="Gene3D" id="1.10.357.10">
    <property type="entry name" value="Tetracycline Repressor, domain 2"/>
    <property type="match status" value="1"/>
</dbReference>
<dbReference type="GO" id="GO:0003700">
    <property type="term" value="F:DNA-binding transcription factor activity"/>
    <property type="evidence" value="ECO:0007669"/>
    <property type="project" value="TreeGrafter"/>
</dbReference>
<dbReference type="Proteomes" id="UP000070107">
    <property type="component" value="Unassembled WGS sequence"/>
</dbReference>
<name>A0A135HNN9_9HYPH</name>
<feature type="domain" description="HTH tetR-type" evidence="4">
    <location>
        <begin position="28"/>
        <end position="88"/>
    </location>
</feature>
<dbReference type="InterPro" id="IPR050109">
    <property type="entry name" value="HTH-type_TetR-like_transc_reg"/>
</dbReference>
<dbReference type="PROSITE" id="PS50977">
    <property type="entry name" value="HTH_TETR_2"/>
    <property type="match status" value="1"/>
</dbReference>
<evidence type="ECO:0000313" key="5">
    <source>
        <dbReference type="EMBL" id="KXF74756.1"/>
    </source>
</evidence>
<dbReference type="PANTHER" id="PTHR30055:SF235">
    <property type="entry name" value="TRANSCRIPTIONAL REGULATORY PROTEIN"/>
    <property type="match status" value="1"/>
</dbReference>
<dbReference type="SUPFAM" id="SSF48498">
    <property type="entry name" value="Tetracyclin repressor-like, C-terminal domain"/>
    <property type="match status" value="1"/>
</dbReference>
<dbReference type="STRING" id="1494590.ATN84_23025"/>
<evidence type="ECO:0000256" key="2">
    <source>
        <dbReference type="PROSITE-ProRule" id="PRU00335"/>
    </source>
</evidence>
<dbReference type="Pfam" id="PF00440">
    <property type="entry name" value="TetR_N"/>
    <property type="match status" value="1"/>
</dbReference>
<dbReference type="InterPro" id="IPR041586">
    <property type="entry name" value="PsrA_TetR_C"/>
</dbReference>
<accession>A0A135HNN9</accession>
<evidence type="ECO:0000259" key="4">
    <source>
        <dbReference type="PROSITE" id="PS50977"/>
    </source>
</evidence>
<dbReference type="PANTHER" id="PTHR30055">
    <property type="entry name" value="HTH-TYPE TRANSCRIPTIONAL REGULATOR RUTR"/>
    <property type="match status" value="1"/>
</dbReference>
<sequence>MAEARSKPKSRIRGPGRPSRSGPGQHDSDLRNQVLDHAELAFAELGFEGANLRDIAARAGVSQALIRYYFGSKGDLFEECFRRRGSVLAGNRHVILDRLLEFNDTPTVEDVVYAYLKPQWDMKYSGPNGAAFVAMQARLHAEPEEHALRLRREVYDASVKRYIAVLAKILPDIPKDIISVRMAFLVGTYLFMLNDLGRIGDLTEGHLTSFGKDEMLDHLVRFLAAGMRAPV</sequence>
<dbReference type="SUPFAM" id="SSF46689">
    <property type="entry name" value="Homeodomain-like"/>
    <property type="match status" value="1"/>
</dbReference>
<feature type="region of interest" description="Disordered" evidence="3">
    <location>
        <begin position="1"/>
        <end position="29"/>
    </location>
</feature>
<protein>
    <submittedName>
        <fullName evidence="5">TetR family transcriptional regulator</fullName>
    </submittedName>
</protein>
<dbReference type="OrthoDB" id="2356263at2"/>